<comment type="caution">
    <text evidence="2">The sequence shown here is derived from an EMBL/GenBank/DDBJ whole genome shotgun (WGS) entry which is preliminary data.</text>
</comment>
<reference evidence="2 3" key="1">
    <citation type="submission" date="2019-05" db="EMBL/GenBank/DDBJ databases">
        <title>Another draft genome of Portunus trituberculatus and its Hox gene families provides insights of decapod evolution.</title>
        <authorList>
            <person name="Jeong J.-H."/>
            <person name="Song I."/>
            <person name="Kim S."/>
            <person name="Choi T."/>
            <person name="Kim D."/>
            <person name="Ryu S."/>
            <person name="Kim W."/>
        </authorList>
    </citation>
    <scope>NUCLEOTIDE SEQUENCE [LARGE SCALE GENOMIC DNA]</scope>
    <source>
        <tissue evidence="2">Muscle</tissue>
    </source>
</reference>
<feature type="region of interest" description="Disordered" evidence="1">
    <location>
        <begin position="1"/>
        <end position="21"/>
    </location>
</feature>
<evidence type="ECO:0000256" key="1">
    <source>
        <dbReference type="SAM" id="MobiDB-lite"/>
    </source>
</evidence>
<accession>A0A5B7CQY2</accession>
<dbReference type="Proteomes" id="UP000324222">
    <property type="component" value="Unassembled WGS sequence"/>
</dbReference>
<name>A0A5B7CQY2_PORTR</name>
<sequence>MLVHTRVLGRHPGSPSIPTFGYTERKASSLRKHGGRLTSLKNLENAQRIPSVPMSNVMPL</sequence>
<organism evidence="2 3">
    <name type="scientific">Portunus trituberculatus</name>
    <name type="common">Swimming crab</name>
    <name type="synonym">Neptunus trituberculatus</name>
    <dbReference type="NCBI Taxonomy" id="210409"/>
    <lineage>
        <taxon>Eukaryota</taxon>
        <taxon>Metazoa</taxon>
        <taxon>Ecdysozoa</taxon>
        <taxon>Arthropoda</taxon>
        <taxon>Crustacea</taxon>
        <taxon>Multicrustacea</taxon>
        <taxon>Malacostraca</taxon>
        <taxon>Eumalacostraca</taxon>
        <taxon>Eucarida</taxon>
        <taxon>Decapoda</taxon>
        <taxon>Pleocyemata</taxon>
        <taxon>Brachyura</taxon>
        <taxon>Eubrachyura</taxon>
        <taxon>Portunoidea</taxon>
        <taxon>Portunidae</taxon>
        <taxon>Portuninae</taxon>
        <taxon>Portunus</taxon>
    </lineage>
</organism>
<gene>
    <name evidence="2" type="ORF">E2C01_004265</name>
</gene>
<proteinExistence type="predicted"/>
<dbReference type="AlphaFoldDB" id="A0A5B7CQY2"/>
<evidence type="ECO:0000313" key="2">
    <source>
        <dbReference type="EMBL" id="MPC11595.1"/>
    </source>
</evidence>
<keyword evidence="3" id="KW-1185">Reference proteome</keyword>
<evidence type="ECO:0000313" key="3">
    <source>
        <dbReference type="Proteomes" id="UP000324222"/>
    </source>
</evidence>
<protein>
    <submittedName>
        <fullName evidence="2">Uncharacterized protein</fullName>
    </submittedName>
</protein>
<dbReference type="EMBL" id="VSRR010000172">
    <property type="protein sequence ID" value="MPC11595.1"/>
    <property type="molecule type" value="Genomic_DNA"/>
</dbReference>